<dbReference type="AlphaFoldDB" id="A0A7J7JLN2"/>
<feature type="compositionally biased region" description="Low complexity" evidence="1">
    <location>
        <begin position="411"/>
        <end position="426"/>
    </location>
</feature>
<feature type="compositionally biased region" description="Polar residues" evidence="1">
    <location>
        <begin position="554"/>
        <end position="565"/>
    </location>
</feature>
<protein>
    <submittedName>
        <fullName evidence="2">Uncharacterized protein</fullName>
    </submittedName>
</protein>
<feature type="region of interest" description="Disordered" evidence="1">
    <location>
        <begin position="545"/>
        <end position="569"/>
    </location>
</feature>
<feature type="compositionally biased region" description="Polar residues" evidence="1">
    <location>
        <begin position="55"/>
        <end position="66"/>
    </location>
</feature>
<accession>A0A7J7JLN2</accession>
<evidence type="ECO:0000313" key="3">
    <source>
        <dbReference type="Proteomes" id="UP000593567"/>
    </source>
</evidence>
<feature type="region of interest" description="Disordered" evidence="1">
    <location>
        <begin position="798"/>
        <end position="817"/>
    </location>
</feature>
<comment type="caution">
    <text evidence="2">The sequence shown here is derived from an EMBL/GenBank/DDBJ whole genome shotgun (WGS) entry which is preliminary data.</text>
</comment>
<feature type="compositionally biased region" description="Basic residues" evidence="1">
    <location>
        <begin position="67"/>
        <end position="77"/>
    </location>
</feature>
<feature type="region of interest" description="Disordered" evidence="1">
    <location>
        <begin position="348"/>
        <end position="379"/>
    </location>
</feature>
<feature type="compositionally biased region" description="Basic and acidic residues" evidence="1">
    <location>
        <begin position="162"/>
        <end position="172"/>
    </location>
</feature>
<gene>
    <name evidence="2" type="ORF">EB796_014411</name>
</gene>
<evidence type="ECO:0000313" key="2">
    <source>
        <dbReference type="EMBL" id="KAF6027262.1"/>
    </source>
</evidence>
<dbReference type="Proteomes" id="UP000593567">
    <property type="component" value="Unassembled WGS sequence"/>
</dbReference>
<keyword evidence="3" id="KW-1185">Reference proteome</keyword>
<feature type="region of interest" description="Disordered" evidence="1">
    <location>
        <begin position="402"/>
        <end position="426"/>
    </location>
</feature>
<feature type="compositionally biased region" description="Basic residues" evidence="1">
    <location>
        <begin position="85"/>
        <end position="100"/>
    </location>
</feature>
<proteinExistence type="predicted"/>
<evidence type="ECO:0000256" key="1">
    <source>
        <dbReference type="SAM" id="MobiDB-lite"/>
    </source>
</evidence>
<organism evidence="2 3">
    <name type="scientific">Bugula neritina</name>
    <name type="common">Brown bryozoan</name>
    <name type="synonym">Sertularia neritina</name>
    <dbReference type="NCBI Taxonomy" id="10212"/>
    <lineage>
        <taxon>Eukaryota</taxon>
        <taxon>Metazoa</taxon>
        <taxon>Spiralia</taxon>
        <taxon>Lophotrochozoa</taxon>
        <taxon>Bryozoa</taxon>
        <taxon>Gymnolaemata</taxon>
        <taxon>Cheilostomatida</taxon>
        <taxon>Flustrina</taxon>
        <taxon>Buguloidea</taxon>
        <taxon>Bugulidae</taxon>
        <taxon>Bugula</taxon>
    </lineage>
</organism>
<feature type="region of interest" description="Disordered" evidence="1">
    <location>
        <begin position="50"/>
        <end position="172"/>
    </location>
</feature>
<reference evidence="2" key="1">
    <citation type="submission" date="2020-06" db="EMBL/GenBank/DDBJ databases">
        <title>Draft genome of Bugula neritina, a colonial animal packing powerful symbionts and potential medicines.</title>
        <authorList>
            <person name="Rayko M."/>
        </authorList>
    </citation>
    <scope>NUCLEOTIDE SEQUENCE [LARGE SCALE GENOMIC DNA]</scope>
    <source>
        <strain evidence="2">Kwan_BN1</strain>
    </source>
</reference>
<dbReference type="EMBL" id="VXIV02002113">
    <property type="protein sequence ID" value="KAF6027262.1"/>
    <property type="molecule type" value="Genomic_DNA"/>
</dbReference>
<name>A0A7J7JLN2_BUGNE</name>
<sequence length="1024" mass="113408">MAKIHLPFKVKVGKTVKGLVCGLNGLATKSGASSMVTLLSDSITENIRSSDDLSKTQTGSQNSLNTHTKHKASRKAKNISTTSQKKPKPPKKLFFKKKEKYKVAKSASDAKDAATEQWTESVDSGYSELDQSDCSPVPGNSEHEHGSGANSEQDSLQVSGNSHHDDTKPTPKQCRECTVVHNTSASAFTQETAILSTSSTEQFCSKRSYEITQTRVEITGSSQQQPLLQQSTKLQQRQQSQDLQLGDFSGTQELQIIKDRPKIWVNNEERKIFEEIFKDSNLPLNTTLTIYNSGNLTWYSSCGLVFADTTPPVINSTIFKDFSSNVAPATPKVFCPNDVPYSSANGSPHYTRETSRFTNNAPCTPEVKPSHPEVKPISPEVKPISPEVIPSHPEVKPNLSEVIPSHPEVKPSPTEITPSPTEVTPIPTEVTARPTEATTGLIKAHARKDSDSISLSCAEDFPTFHGQNLGAAYSHSSFADNSSLMIQQPNDLCRQPPKFHTNISADSTKKLNHDEELDNSDMENAVGEDDIEGYKTKMLDENFEVKGHKEADLNDSTESAQQTTGHKVDEVLPNLQTNKSLNSSSKPPDYDELIKAIALIASHIGRSATYVPAVGNYYRILVRIGGSQLWRNQIKNLEKRYPGYTLIVRESEDSEWGDPPALHTKYLHKPPFYLMDEHHNAGATVGLFVKSSHPRYKNVAFAVTAAHAILTESEQKTMDKARDKKGIKETFKKAAGRICDEEYFTVSAHNQPRLNVRDTPLPFYSRHYVAEDEDNLMYYEMMAGDTAFLALDSEKLNLQDDEPCPPTDELQTHSEQASLTSMLSTPKCFFIDGYLNVSSQKDIDLLVDGEIAVFVLGTKGKVVMNPQSTEPPKEDTTFASKSTRVQPARNSVTWKLSTHITITTKEKLKRSDSGAPVLAFNTATKMMIVIGLLMGEYIGDEELNENISVYQVAPFSCALRQMEHNFPNHLRELRLIAGRIDIGLPVSQALPQLYRDDFSKEECGTFDVGYNTLSLGLERSKSGF</sequence>
<feature type="compositionally biased region" description="Polar residues" evidence="1">
    <location>
        <begin position="148"/>
        <end position="161"/>
    </location>
</feature>